<keyword evidence="3" id="KW-0479">Metal-binding</keyword>
<keyword evidence="6" id="KW-0482">Metalloprotease</keyword>
<feature type="domain" description="Peptidase M16 middle/third" evidence="10">
    <location>
        <begin position="380"/>
        <end position="475"/>
    </location>
</feature>
<dbReference type="PANTHER" id="PTHR43690">
    <property type="entry name" value="NARDILYSIN"/>
    <property type="match status" value="1"/>
</dbReference>
<dbReference type="Pfam" id="PF00675">
    <property type="entry name" value="Peptidase_M16"/>
    <property type="match status" value="1"/>
</dbReference>
<dbReference type="SUPFAM" id="SSF63411">
    <property type="entry name" value="LuxS/MPP-like metallohydrolase"/>
    <property type="match status" value="2"/>
</dbReference>
<evidence type="ECO:0000256" key="4">
    <source>
        <dbReference type="ARBA" id="ARBA00022801"/>
    </source>
</evidence>
<keyword evidence="5" id="KW-0862">Zinc</keyword>
<evidence type="ECO:0000259" key="10">
    <source>
        <dbReference type="Pfam" id="PF16187"/>
    </source>
</evidence>
<evidence type="ECO:0000259" key="9">
    <source>
        <dbReference type="Pfam" id="PF05193"/>
    </source>
</evidence>
<dbReference type="InterPro" id="IPR032632">
    <property type="entry name" value="Peptidase_M16_M"/>
</dbReference>
<dbReference type="Proteomes" id="UP000649617">
    <property type="component" value="Unassembled WGS sequence"/>
</dbReference>
<dbReference type="PANTHER" id="PTHR43690:SF18">
    <property type="entry name" value="INSULIN-DEGRADING ENZYME-RELATED"/>
    <property type="match status" value="1"/>
</dbReference>
<feature type="domain" description="Peptidase M16 C-terminal" evidence="9">
    <location>
        <begin position="188"/>
        <end position="372"/>
    </location>
</feature>
<feature type="domain" description="Peptidase M16 middle/third" evidence="10">
    <location>
        <begin position="527"/>
        <end position="600"/>
    </location>
</feature>
<dbReference type="Pfam" id="PF05193">
    <property type="entry name" value="Peptidase_M16_C"/>
    <property type="match status" value="1"/>
</dbReference>
<keyword evidence="4" id="KW-0378">Hydrolase</keyword>
<evidence type="ECO:0000256" key="5">
    <source>
        <dbReference type="ARBA" id="ARBA00022833"/>
    </source>
</evidence>
<evidence type="ECO:0000256" key="7">
    <source>
        <dbReference type="RuleBase" id="RU004447"/>
    </source>
</evidence>
<dbReference type="Pfam" id="PF16187">
    <property type="entry name" value="Peptidase_M16_M"/>
    <property type="match status" value="2"/>
</dbReference>
<gene>
    <name evidence="11" type="primary">Ide</name>
    <name evidence="11" type="ORF">SPIL2461_LOCUS739</name>
</gene>
<evidence type="ECO:0000313" key="12">
    <source>
        <dbReference type="Proteomes" id="UP000649617"/>
    </source>
</evidence>
<dbReference type="InterPro" id="IPR001431">
    <property type="entry name" value="Pept_M16_Zn_BS"/>
</dbReference>
<protein>
    <submittedName>
        <fullName evidence="11">Ide protein</fullName>
    </submittedName>
</protein>
<evidence type="ECO:0000256" key="1">
    <source>
        <dbReference type="ARBA" id="ARBA00007261"/>
    </source>
</evidence>
<accession>A0A812IVI3</accession>
<evidence type="ECO:0000313" key="11">
    <source>
        <dbReference type="EMBL" id="CAE7171367.1"/>
    </source>
</evidence>
<feature type="domain" description="Peptidase M16 N-terminal" evidence="8">
    <location>
        <begin position="27"/>
        <end position="144"/>
    </location>
</feature>
<organism evidence="11 12">
    <name type="scientific">Symbiodinium pilosum</name>
    <name type="common">Dinoflagellate</name>
    <dbReference type="NCBI Taxonomy" id="2952"/>
    <lineage>
        <taxon>Eukaryota</taxon>
        <taxon>Sar</taxon>
        <taxon>Alveolata</taxon>
        <taxon>Dinophyceae</taxon>
        <taxon>Suessiales</taxon>
        <taxon>Symbiodiniaceae</taxon>
        <taxon>Symbiodinium</taxon>
    </lineage>
</organism>
<evidence type="ECO:0000256" key="3">
    <source>
        <dbReference type="ARBA" id="ARBA00022723"/>
    </source>
</evidence>
<dbReference type="FunFam" id="3.30.830.10:FF:000005">
    <property type="entry name" value="nardilysin isoform X1"/>
    <property type="match status" value="1"/>
</dbReference>
<dbReference type="GO" id="GO:0006508">
    <property type="term" value="P:proteolysis"/>
    <property type="evidence" value="ECO:0007669"/>
    <property type="project" value="UniProtKB-KW"/>
</dbReference>
<comment type="similarity">
    <text evidence="1 7">Belongs to the peptidase M16 family.</text>
</comment>
<dbReference type="Gene3D" id="3.30.830.10">
    <property type="entry name" value="Metalloenzyme, LuxS/M16 peptidase-like"/>
    <property type="match status" value="3"/>
</dbReference>
<sequence length="610" mass="68219">MPSIRKPLCDSRVYSSFQLPNGMRAIVASESDKSVAAAAALCVLAGSIHEPKDIPGLAHLCEHMLLHGTLQPWGTTFSEHIKAHAGQHNAVTTMLQTCFAFEIQSDHLDAALRLFCRFFLSPTFCQSHQHQELKAIDAEHRMNAQSDFRRQWAVLLQDANPRHQYHWASGCSKSLLQGAAALKCDLHQAMEKFHESTYKASRMALAVVGPQPVEKLEAWVRACFSAVPSAPLQVSSTALTGDQVSGCEPAFLQEDFCGQVFIVPLKDLHQLKLSWKIPWQVASWKSKPTAYVSYLVGQEGPGSLLAALKARSLAQNLSIACFDYHGVLSTLELTVDLVNTHEQTILEVGKLAFAFISMLRSLGVQKWVLEEYTHLQQLNYNFQFDTSTYNLVQDLACNLHYYPVEEVLAADSLLYEQDLQASLEILKGMTVENTRLTVLCKGLESLCSSLEPWYEARFLKFQSIKRSWKESWKEIELSSWSALVQQEGLHPESYASAERSTRGCLFLLALLRVVLGKGCGLGAPRHVLCKCVEQALRAETFEARMAGAMYKLDMADHCFLLQFLGFRDKMVLLVSSMLCSMNRISGEVFLQAKAQQELDYGTVVIILFLL</sequence>
<dbReference type="GO" id="GO:0004222">
    <property type="term" value="F:metalloendopeptidase activity"/>
    <property type="evidence" value="ECO:0007669"/>
    <property type="project" value="InterPro"/>
</dbReference>
<reference evidence="11" key="1">
    <citation type="submission" date="2021-02" db="EMBL/GenBank/DDBJ databases">
        <authorList>
            <person name="Dougan E. K."/>
            <person name="Rhodes N."/>
            <person name="Thang M."/>
            <person name="Chan C."/>
        </authorList>
    </citation>
    <scope>NUCLEOTIDE SEQUENCE</scope>
</reference>
<dbReference type="InterPro" id="IPR011765">
    <property type="entry name" value="Pept_M16_N"/>
</dbReference>
<proteinExistence type="inferred from homology"/>
<feature type="non-terminal residue" evidence="11">
    <location>
        <position position="610"/>
    </location>
</feature>
<comment type="caution">
    <text evidence="11">The sequence shown here is derived from an EMBL/GenBank/DDBJ whole genome shotgun (WGS) entry which is preliminary data.</text>
</comment>
<dbReference type="InterPro" id="IPR007863">
    <property type="entry name" value="Peptidase_M16_C"/>
</dbReference>
<dbReference type="GO" id="GO:0046872">
    <property type="term" value="F:metal ion binding"/>
    <property type="evidence" value="ECO:0007669"/>
    <property type="project" value="UniProtKB-KW"/>
</dbReference>
<keyword evidence="12" id="KW-1185">Reference proteome</keyword>
<dbReference type="EMBL" id="CAJNIZ010000645">
    <property type="protein sequence ID" value="CAE7171367.1"/>
    <property type="molecule type" value="Genomic_DNA"/>
</dbReference>
<dbReference type="PROSITE" id="PS00143">
    <property type="entry name" value="INSULINASE"/>
    <property type="match status" value="1"/>
</dbReference>
<dbReference type="AlphaFoldDB" id="A0A812IVI3"/>
<name>A0A812IVI3_SYMPI</name>
<evidence type="ECO:0000256" key="2">
    <source>
        <dbReference type="ARBA" id="ARBA00022670"/>
    </source>
</evidence>
<dbReference type="InterPro" id="IPR050626">
    <property type="entry name" value="Peptidase_M16"/>
</dbReference>
<keyword evidence="2" id="KW-0645">Protease</keyword>
<evidence type="ECO:0000259" key="8">
    <source>
        <dbReference type="Pfam" id="PF00675"/>
    </source>
</evidence>
<dbReference type="InterPro" id="IPR011249">
    <property type="entry name" value="Metalloenz_LuxS/M16"/>
</dbReference>
<evidence type="ECO:0000256" key="6">
    <source>
        <dbReference type="ARBA" id="ARBA00023049"/>
    </source>
</evidence>
<dbReference type="OrthoDB" id="952271at2759"/>